<protein>
    <recommendedName>
        <fullName evidence="6">Precorrin-6A synthase [deacetylating]</fullName>
        <ecNumber evidence="6">2.1.1.152</ecNumber>
    </recommendedName>
</protein>
<dbReference type="GO" id="GO:0043819">
    <property type="term" value="F:precorrin-6A synthase (deacetylating) activity"/>
    <property type="evidence" value="ECO:0007669"/>
    <property type="project" value="UniProtKB-EC"/>
</dbReference>
<dbReference type="NCBIfam" id="TIGR02434">
    <property type="entry name" value="CobF"/>
    <property type="match status" value="1"/>
</dbReference>
<keyword evidence="4 6" id="KW-0808">Transferase</keyword>
<evidence type="ECO:0000256" key="2">
    <source>
        <dbReference type="ARBA" id="ARBA00022573"/>
    </source>
</evidence>
<dbReference type="EC" id="2.1.1.152" evidence="6"/>
<evidence type="ECO:0000256" key="1">
    <source>
        <dbReference type="ARBA" id="ARBA00004953"/>
    </source>
</evidence>
<dbReference type="Gene3D" id="3.40.1010.10">
    <property type="entry name" value="Cobalt-precorrin-4 Transmethylase, Domain 1"/>
    <property type="match status" value="1"/>
</dbReference>
<dbReference type="Gene3D" id="3.30.950.10">
    <property type="entry name" value="Methyltransferase, Cobalt-precorrin-4 Transmethylase, Domain 2"/>
    <property type="match status" value="1"/>
</dbReference>
<dbReference type="EMBL" id="BSPG01000057">
    <property type="protein sequence ID" value="GLS46853.1"/>
    <property type="molecule type" value="Genomic_DNA"/>
</dbReference>
<evidence type="ECO:0000256" key="4">
    <source>
        <dbReference type="ARBA" id="ARBA00022679"/>
    </source>
</evidence>
<dbReference type="GO" id="GO:0032259">
    <property type="term" value="P:methylation"/>
    <property type="evidence" value="ECO:0007669"/>
    <property type="project" value="UniProtKB-KW"/>
</dbReference>
<keyword evidence="5 6" id="KW-0949">S-adenosyl-L-methionine</keyword>
<dbReference type="InterPro" id="IPR014776">
    <property type="entry name" value="4pyrrole_Mease_sub2"/>
</dbReference>
<dbReference type="PIRSF" id="PIRSF036525">
    <property type="entry name" value="CobF"/>
    <property type="match status" value="1"/>
</dbReference>
<keyword evidence="3 6" id="KW-0489">Methyltransferase</keyword>
<comment type="function">
    <text evidence="6">Catalyzes the methylation of C-1 in precorrin-5 and the subsequent extrusion of acetic acid from the resulting intermediate to form cobalt-precorrin-6A.</text>
</comment>
<gene>
    <name evidence="8" type="primary">cobF</name>
    <name evidence="8" type="ORF">GCM10007884_48500</name>
    <name evidence="9" type="ORF">GGR33_002498</name>
</gene>
<reference evidence="9 10" key="3">
    <citation type="submission" date="2020-08" db="EMBL/GenBank/DDBJ databases">
        <title>Genomic Encyclopedia of Type Strains, Phase IV (KMG-IV): sequencing the most valuable type-strain genomes for metagenomic binning, comparative biology and taxonomic classification.</title>
        <authorList>
            <person name="Goeker M."/>
        </authorList>
    </citation>
    <scope>NUCLEOTIDE SEQUENCE [LARGE SCALE GENOMIC DNA]</scope>
    <source>
        <strain evidence="9 10">DSM 24105</strain>
    </source>
</reference>
<dbReference type="Proteomes" id="UP000517759">
    <property type="component" value="Unassembled WGS sequence"/>
</dbReference>
<sequence length="251" mass="27497">MRKLLVIGIGTGNPEHVTLQAVRALNAANAIFLIDKGDAKAELLRIRREICERFIEGEPPRFVEASDPERDRSPADYGVAVDDWHAARAELYETLIETNLGEGESGAFLVWGDPSLYDSTLRIIARIRARGRLAFDCEVIPGITSVQALAAGHQIPLNGIGEPVTITTGRRLAQDLSADGATVVMLDGKVDFDGLDPDLTIQWGAYLGTADELLVSGRLGDVAELIRTTRREARVRHGWIMDIYRLSRPAT</sequence>
<reference evidence="11" key="2">
    <citation type="journal article" date="2019" name="Int. J. Syst. Evol. Microbiol.">
        <title>The Global Catalogue of Microorganisms (GCM) 10K type strain sequencing project: providing services to taxonomists for standard genome sequencing and annotation.</title>
        <authorList>
            <consortium name="The Broad Institute Genomics Platform"/>
            <consortium name="The Broad Institute Genome Sequencing Center for Infectious Disease"/>
            <person name="Wu L."/>
            <person name="Ma J."/>
        </authorList>
    </citation>
    <scope>NUCLEOTIDE SEQUENCE [LARGE SCALE GENOMIC DNA]</scope>
    <source>
        <strain evidence="11">NBRC 107710</strain>
    </source>
</reference>
<keyword evidence="11" id="KW-1185">Reference proteome</keyword>
<dbReference type="PANTHER" id="PTHR43467">
    <property type="entry name" value="COBALT-PRECORRIN-2 C(20)-METHYLTRANSFERASE"/>
    <property type="match status" value="1"/>
</dbReference>
<feature type="domain" description="Tetrapyrrole methylase" evidence="7">
    <location>
        <begin position="3"/>
        <end position="222"/>
    </location>
</feature>
<dbReference type="AlphaFoldDB" id="A0A7W6AIG2"/>
<dbReference type="Proteomes" id="UP001156881">
    <property type="component" value="Unassembled WGS sequence"/>
</dbReference>
<evidence type="ECO:0000313" key="10">
    <source>
        <dbReference type="Proteomes" id="UP000517759"/>
    </source>
</evidence>
<evidence type="ECO:0000259" key="7">
    <source>
        <dbReference type="Pfam" id="PF00590"/>
    </source>
</evidence>
<reference evidence="8" key="1">
    <citation type="journal article" date="2014" name="Int. J. Syst. Evol. Microbiol.">
        <title>Complete genome of a new Firmicutes species belonging to the dominant human colonic microbiota ('Ruminococcus bicirculans') reveals two chromosomes and a selective capacity to utilize plant glucans.</title>
        <authorList>
            <consortium name="NISC Comparative Sequencing Program"/>
            <person name="Wegmann U."/>
            <person name="Louis P."/>
            <person name="Goesmann A."/>
            <person name="Henrissat B."/>
            <person name="Duncan S.H."/>
            <person name="Flint H.J."/>
        </authorList>
    </citation>
    <scope>NUCLEOTIDE SEQUENCE</scope>
    <source>
        <strain evidence="8">NBRC 107710</strain>
    </source>
</reference>
<dbReference type="Pfam" id="PF00590">
    <property type="entry name" value="TP_methylase"/>
    <property type="match status" value="1"/>
</dbReference>
<evidence type="ECO:0000256" key="5">
    <source>
        <dbReference type="ARBA" id="ARBA00022691"/>
    </source>
</evidence>
<keyword evidence="2" id="KW-0169">Cobalamin biosynthesis</keyword>
<dbReference type="PANTHER" id="PTHR43467:SF1">
    <property type="entry name" value="PRECORRIN-6A SYNTHASE [DEACETYLATING]"/>
    <property type="match status" value="1"/>
</dbReference>
<evidence type="ECO:0000256" key="6">
    <source>
        <dbReference type="PIRNR" id="PIRNR036525"/>
    </source>
</evidence>
<comment type="caution">
    <text evidence="9">The sequence shown here is derived from an EMBL/GenBank/DDBJ whole genome shotgun (WGS) entry which is preliminary data.</text>
</comment>
<organism evidence="9 10">
    <name type="scientific">Methylobacterium brachythecii</name>
    <dbReference type="NCBI Taxonomy" id="1176177"/>
    <lineage>
        <taxon>Bacteria</taxon>
        <taxon>Pseudomonadati</taxon>
        <taxon>Pseudomonadota</taxon>
        <taxon>Alphaproteobacteria</taxon>
        <taxon>Hyphomicrobiales</taxon>
        <taxon>Methylobacteriaceae</taxon>
        <taxon>Methylobacterium</taxon>
    </lineage>
</organism>
<dbReference type="GO" id="GO:0009236">
    <property type="term" value="P:cobalamin biosynthetic process"/>
    <property type="evidence" value="ECO:0007669"/>
    <property type="project" value="UniProtKB-KW"/>
</dbReference>
<evidence type="ECO:0000313" key="9">
    <source>
        <dbReference type="EMBL" id="MBB3902996.1"/>
    </source>
</evidence>
<reference evidence="8" key="4">
    <citation type="submission" date="2023-01" db="EMBL/GenBank/DDBJ databases">
        <title>Draft genome sequence of Methylobacterium brachythecii strain NBRC 107710.</title>
        <authorList>
            <person name="Sun Q."/>
            <person name="Mori K."/>
        </authorList>
    </citation>
    <scope>NUCLEOTIDE SEQUENCE</scope>
    <source>
        <strain evidence="8">NBRC 107710</strain>
    </source>
</reference>
<evidence type="ECO:0000256" key="3">
    <source>
        <dbReference type="ARBA" id="ARBA00022603"/>
    </source>
</evidence>
<proteinExistence type="predicted"/>
<evidence type="ECO:0000313" key="8">
    <source>
        <dbReference type="EMBL" id="GLS46853.1"/>
    </source>
</evidence>
<dbReference type="CDD" id="cd11643">
    <property type="entry name" value="Precorrin-6A-synthase"/>
    <property type="match status" value="1"/>
</dbReference>
<comment type="pathway">
    <text evidence="1">Cofactor biosynthesis; adenosylcobalamin biosynthesis.</text>
</comment>
<comment type="catalytic activity">
    <reaction evidence="6">
        <text>precorrin-5 + S-adenosyl-L-methionine + H2O = precorrin-6A + acetate + S-adenosyl-L-homocysteine + 2 H(+)</text>
        <dbReference type="Rhea" id="RHEA:18261"/>
        <dbReference type="ChEBI" id="CHEBI:15377"/>
        <dbReference type="ChEBI" id="CHEBI:15378"/>
        <dbReference type="ChEBI" id="CHEBI:30089"/>
        <dbReference type="ChEBI" id="CHEBI:57856"/>
        <dbReference type="ChEBI" id="CHEBI:59789"/>
        <dbReference type="ChEBI" id="CHEBI:77871"/>
        <dbReference type="ChEBI" id="CHEBI:77872"/>
        <dbReference type="EC" id="2.1.1.152"/>
    </reaction>
</comment>
<evidence type="ECO:0000313" key="11">
    <source>
        <dbReference type="Proteomes" id="UP001156881"/>
    </source>
</evidence>
<accession>A0A7W6AIG2</accession>
<dbReference type="RefSeq" id="WP_183505506.1">
    <property type="nucleotide sequence ID" value="NZ_BSPG01000057.1"/>
</dbReference>
<dbReference type="InterPro" id="IPR012797">
    <property type="entry name" value="CobF"/>
</dbReference>
<dbReference type="InterPro" id="IPR035996">
    <property type="entry name" value="4pyrrol_Methylase_sf"/>
</dbReference>
<dbReference type="EMBL" id="JACIDN010000004">
    <property type="protein sequence ID" value="MBB3902996.1"/>
    <property type="molecule type" value="Genomic_DNA"/>
</dbReference>
<dbReference type="InterPro" id="IPR000878">
    <property type="entry name" value="4pyrrol_Mease"/>
</dbReference>
<dbReference type="SUPFAM" id="SSF53790">
    <property type="entry name" value="Tetrapyrrole methylase"/>
    <property type="match status" value="1"/>
</dbReference>
<name>A0A7W6AIG2_9HYPH</name>
<dbReference type="InterPro" id="IPR014777">
    <property type="entry name" value="4pyrrole_Mease_sub1"/>
</dbReference>